<dbReference type="Proteomes" id="UP000237144">
    <property type="component" value="Unassembled WGS sequence"/>
</dbReference>
<dbReference type="InterPro" id="IPR000073">
    <property type="entry name" value="AB_hydrolase_1"/>
</dbReference>
<dbReference type="AlphaFoldDB" id="A0A2S5B2P0"/>
<sequence length="292" mass="32768">MPFVDLPALNLRQYYAINPTYSADADPSIKGDPPPSDERIDDAKPTLVFCHAGTSSSHSFIEVFNLVGFDTRYYGYTQGPRERADELLVAIDAVLGERRFSFVGESFVGSHIGVYVTAKRPRQVKSLILLSPSWPQDPPEFAATLSAEWMPLCAANKDGKGDGSGAIPEDAMAITEHFPERQKNFLKRYQEGHGPGEDMFKLEQLIHWFQRPLPSDDVFAAVRCPVLLLGGTRDQTVSSSDALQAWYDLLRNVPEDDRRIERIVDGPHLLALLESNRVNRFILAFLKRYELA</sequence>
<reference evidence="2 3" key="1">
    <citation type="journal article" date="2018" name="Front. Microbiol.">
        <title>Prospects for Fungal Bioremediation of Acidic Radioactive Waste Sites: Characterization and Genome Sequence of Rhodotorula taiwanensis MD1149.</title>
        <authorList>
            <person name="Tkavc R."/>
            <person name="Matrosova V.Y."/>
            <person name="Grichenko O.E."/>
            <person name="Gostincar C."/>
            <person name="Volpe R.P."/>
            <person name="Klimenkova P."/>
            <person name="Gaidamakova E.K."/>
            <person name="Zhou C.E."/>
            <person name="Stewart B.J."/>
            <person name="Lyman M.G."/>
            <person name="Malfatti S.A."/>
            <person name="Rubinfeld B."/>
            <person name="Courtot M."/>
            <person name="Singh J."/>
            <person name="Dalgard C.L."/>
            <person name="Hamilton T."/>
            <person name="Frey K.G."/>
            <person name="Gunde-Cimerman N."/>
            <person name="Dugan L."/>
            <person name="Daly M.J."/>
        </authorList>
    </citation>
    <scope>NUCLEOTIDE SEQUENCE [LARGE SCALE GENOMIC DNA]</scope>
    <source>
        <strain evidence="2 3">MD1149</strain>
    </source>
</reference>
<dbReference type="Gene3D" id="3.40.50.1820">
    <property type="entry name" value="alpha/beta hydrolase"/>
    <property type="match status" value="1"/>
</dbReference>
<dbReference type="InterPro" id="IPR029058">
    <property type="entry name" value="AB_hydrolase_fold"/>
</dbReference>
<gene>
    <name evidence="2" type="ORF">BMF94_5970</name>
</gene>
<organism evidence="2 3">
    <name type="scientific">Rhodotorula taiwanensis</name>
    <dbReference type="NCBI Taxonomy" id="741276"/>
    <lineage>
        <taxon>Eukaryota</taxon>
        <taxon>Fungi</taxon>
        <taxon>Dikarya</taxon>
        <taxon>Basidiomycota</taxon>
        <taxon>Pucciniomycotina</taxon>
        <taxon>Microbotryomycetes</taxon>
        <taxon>Sporidiobolales</taxon>
        <taxon>Sporidiobolaceae</taxon>
        <taxon>Rhodotorula</taxon>
    </lineage>
</organism>
<evidence type="ECO:0000313" key="3">
    <source>
        <dbReference type="Proteomes" id="UP000237144"/>
    </source>
</evidence>
<dbReference type="SUPFAM" id="SSF53474">
    <property type="entry name" value="alpha/beta-Hydrolases"/>
    <property type="match status" value="1"/>
</dbReference>
<accession>A0A2S5B2P0</accession>
<dbReference type="OrthoDB" id="19657at2759"/>
<proteinExistence type="predicted"/>
<evidence type="ECO:0000259" key="1">
    <source>
        <dbReference type="Pfam" id="PF00561"/>
    </source>
</evidence>
<keyword evidence="3" id="KW-1185">Reference proteome</keyword>
<dbReference type="Pfam" id="PF00561">
    <property type="entry name" value="Abhydrolase_1"/>
    <property type="match status" value="1"/>
</dbReference>
<protein>
    <submittedName>
        <fullName evidence="2">A/B superfamily hydrolase</fullName>
    </submittedName>
</protein>
<evidence type="ECO:0000313" key="2">
    <source>
        <dbReference type="EMBL" id="POY71044.1"/>
    </source>
</evidence>
<feature type="domain" description="AB hydrolase-1" evidence="1">
    <location>
        <begin position="45"/>
        <end position="272"/>
    </location>
</feature>
<keyword evidence="2" id="KW-0378">Hydrolase</keyword>
<dbReference type="GO" id="GO:0016787">
    <property type="term" value="F:hydrolase activity"/>
    <property type="evidence" value="ECO:0007669"/>
    <property type="project" value="UniProtKB-KW"/>
</dbReference>
<dbReference type="STRING" id="741276.A0A2S5B2P0"/>
<comment type="caution">
    <text evidence="2">The sequence shown here is derived from an EMBL/GenBank/DDBJ whole genome shotgun (WGS) entry which is preliminary data.</text>
</comment>
<name>A0A2S5B2P0_9BASI</name>
<dbReference type="EMBL" id="PJQD01000088">
    <property type="protein sequence ID" value="POY71044.1"/>
    <property type="molecule type" value="Genomic_DNA"/>
</dbReference>